<comment type="pathway">
    <text evidence="1 6">Amino-acid biosynthesis; L-histidine biosynthesis; L-histidine from 5-phospho-alpha-D-ribose 1-diphosphate: step 6/9.</text>
</comment>
<dbReference type="NCBIfam" id="NF002111">
    <property type="entry name" value="PRK00951.2-1"/>
    <property type="match status" value="1"/>
</dbReference>
<dbReference type="GO" id="GO:0000105">
    <property type="term" value="P:L-histidine biosynthetic process"/>
    <property type="evidence" value="ECO:0007669"/>
    <property type="project" value="UniProtKB-UniRule"/>
</dbReference>
<evidence type="ECO:0000256" key="1">
    <source>
        <dbReference type="ARBA" id="ARBA00005047"/>
    </source>
</evidence>
<dbReference type="Gene3D" id="3.30.230.40">
    <property type="entry name" value="Imidazole glycerol phosphate dehydratase, domain 1"/>
    <property type="match status" value="2"/>
</dbReference>
<dbReference type="InterPro" id="IPR000807">
    <property type="entry name" value="ImidazoleglycerolP_deHydtase"/>
</dbReference>
<organism evidence="7 8">
    <name type="scientific">Clostridium celatum DSM 1785</name>
    <dbReference type="NCBI Taxonomy" id="545697"/>
    <lineage>
        <taxon>Bacteria</taxon>
        <taxon>Bacillati</taxon>
        <taxon>Bacillota</taxon>
        <taxon>Clostridia</taxon>
        <taxon>Eubacteriales</taxon>
        <taxon>Clostridiaceae</taxon>
        <taxon>Clostridium</taxon>
    </lineage>
</organism>
<dbReference type="Proteomes" id="UP000010420">
    <property type="component" value="Unassembled WGS sequence"/>
</dbReference>
<proteinExistence type="inferred from homology"/>
<keyword evidence="6" id="KW-0963">Cytoplasm</keyword>
<dbReference type="eggNOG" id="COG0131">
    <property type="taxonomic scope" value="Bacteria"/>
</dbReference>
<dbReference type="InterPro" id="IPR020565">
    <property type="entry name" value="ImidazoleglycerP_deHydtase_CS"/>
</dbReference>
<dbReference type="PATRIC" id="fig|545697.3.peg.2526"/>
<comment type="catalytic activity">
    <reaction evidence="6">
        <text>D-erythro-1-(imidazol-4-yl)glycerol 3-phosphate = 3-(imidazol-4-yl)-2-oxopropyl phosphate + H2O</text>
        <dbReference type="Rhea" id="RHEA:11040"/>
        <dbReference type="ChEBI" id="CHEBI:15377"/>
        <dbReference type="ChEBI" id="CHEBI:57766"/>
        <dbReference type="ChEBI" id="CHEBI:58278"/>
        <dbReference type="EC" id="4.2.1.19"/>
    </reaction>
</comment>
<comment type="similarity">
    <text evidence="6">Belongs to the imidazoleglycerol-phosphate dehydratase family.</text>
</comment>
<keyword evidence="8" id="KW-1185">Reference proteome</keyword>
<dbReference type="FunFam" id="3.30.230.40:FF:000003">
    <property type="entry name" value="Imidazoleglycerol-phosphate dehydratase HisB"/>
    <property type="match status" value="1"/>
</dbReference>
<protein>
    <recommendedName>
        <fullName evidence="2 6">Imidazoleglycerol-phosphate dehydratase</fullName>
        <shortName evidence="6">IGPD</shortName>
        <ecNumber evidence="6">4.2.1.19</ecNumber>
    </recommendedName>
</protein>
<dbReference type="Pfam" id="PF00475">
    <property type="entry name" value="IGPD"/>
    <property type="match status" value="1"/>
</dbReference>
<dbReference type="InterPro" id="IPR020568">
    <property type="entry name" value="Ribosomal_Su5_D2-typ_SF"/>
</dbReference>
<dbReference type="FunFam" id="3.30.230.40:FF:000001">
    <property type="entry name" value="Imidazoleglycerol-phosphate dehydratase HisB"/>
    <property type="match status" value="1"/>
</dbReference>
<reference evidence="7 8" key="1">
    <citation type="submission" date="2012-05" db="EMBL/GenBank/DDBJ databases">
        <authorList>
            <person name="Weinstock G."/>
            <person name="Sodergren E."/>
            <person name="Lobos E.A."/>
            <person name="Fulton L."/>
            <person name="Fulton R."/>
            <person name="Courtney L."/>
            <person name="Fronick C."/>
            <person name="O'Laughlin M."/>
            <person name="Godfrey J."/>
            <person name="Wilson R.M."/>
            <person name="Miner T."/>
            <person name="Farmer C."/>
            <person name="Delehaunty K."/>
            <person name="Cordes M."/>
            <person name="Minx P."/>
            <person name="Tomlinson C."/>
            <person name="Chen J."/>
            <person name="Wollam A."/>
            <person name="Pepin K.H."/>
            <person name="Bhonagiri V."/>
            <person name="Zhang X."/>
            <person name="Suruliraj S."/>
            <person name="Warren W."/>
            <person name="Mitreva M."/>
            <person name="Mardis E.R."/>
            <person name="Wilson R.K."/>
        </authorList>
    </citation>
    <scope>NUCLEOTIDE SEQUENCE [LARGE SCALE GENOMIC DNA]</scope>
    <source>
        <strain evidence="7 8">DSM 1785</strain>
    </source>
</reference>
<evidence type="ECO:0000313" key="7">
    <source>
        <dbReference type="EMBL" id="EKY25099.1"/>
    </source>
</evidence>
<gene>
    <name evidence="6" type="primary">hisB</name>
    <name evidence="7" type="ORF">HMPREF0216_02567</name>
</gene>
<comment type="subcellular location">
    <subcellularLocation>
        <location evidence="6">Cytoplasm</location>
    </subcellularLocation>
</comment>
<sequence>MRWKIMCKRIGEIKRDTNETNINMEINLDGNGTNKIETNIGFFNHMLMLFSFHSGIDINLMAKGDIEVCDHHLVEDVGICLGKAINKALGEKRGIKRYATCFIPMDEALTMVSLDISGRPFLYFEGDFRRESIGNFSTEMVKEFFKAVAFNSGITLHIKVLYGENDHHKIEGIFKAFGRALKEAIEISGNNIPSSKGKI</sequence>
<dbReference type="PANTHER" id="PTHR23133">
    <property type="entry name" value="IMIDAZOLEGLYCEROL-PHOSPHATE DEHYDRATASE HIS7"/>
    <property type="match status" value="1"/>
</dbReference>
<dbReference type="SUPFAM" id="SSF54211">
    <property type="entry name" value="Ribosomal protein S5 domain 2-like"/>
    <property type="match status" value="2"/>
</dbReference>
<dbReference type="PANTHER" id="PTHR23133:SF2">
    <property type="entry name" value="IMIDAZOLEGLYCEROL-PHOSPHATE DEHYDRATASE"/>
    <property type="match status" value="1"/>
</dbReference>
<dbReference type="HAMAP" id="MF_00076">
    <property type="entry name" value="HisB"/>
    <property type="match status" value="1"/>
</dbReference>
<keyword evidence="5 6" id="KW-0456">Lyase</keyword>
<dbReference type="GO" id="GO:0005737">
    <property type="term" value="C:cytoplasm"/>
    <property type="evidence" value="ECO:0007669"/>
    <property type="project" value="UniProtKB-SubCell"/>
</dbReference>
<dbReference type="EC" id="4.2.1.19" evidence="6"/>
<evidence type="ECO:0000256" key="6">
    <source>
        <dbReference type="HAMAP-Rule" id="MF_00076"/>
    </source>
</evidence>
<dbReference type="HOGENOM" id="CLU_044308_3_0_9"/>
<dbReference type="AlphaFoldDB" id="L1QAU9"/>
<keyword evidence="3 6" id="KW-0028">Amino-acid biosynthesis</keyword>
<evidence type="ECO:0000256" key="3">
    <source>
        <dbReference type="ARBA" id="ARBA00022605"/>
    </source>
</evidence>
<dbReference type="PROSITE" id="PS00955">
    <property type="entry name" value="IGP_DEHYDRATASE_2"/>
    <property type="match status" value="1"/>
</dbReference>
<dbReference type="CDD" id="cd07914">
    <property type="entry name" value="IGPD"/>
    <property type="match status" value="1"/>
</dbReference>
<dbReference type="STRING" id="545697.HMPREF0216_02567"/>
<evidence type="ECO:0000256" key="5">
    <source>
        <dbReference type="ARBA" id="ARBA00023239"/>
    </source>
</evidence>
<accession>L1QAU9</accession>
<evidence type="ECO:0000313" key="8">
    <source>
        <dbReference type="Proteomes" id="UP000010420"/>
    </source>
</evidence>
<dbReference type="NCBIfam" id="NF002114">
    <property type="entry name" value="PRK00951.2-4"/>
    <property type="match status" value="1"/>
</dbReference>
<dbReference type="EMBL" id="AMEZ01000075">
    <property type="protein sequence ID" value="EKY25099.1"/>
    <property type="molecule type" value="Genomic_DNA"/>
</dbReference>
<dbReference type="GO" id="GO:0004424">
    <property type="term" value="F:imidazoleglycerol-phosphate dehydratase activity"/>
    <property type="evidence" value="ECO:0007669"/>
    <property type="project" value="UniProtKB-UniRule"/>
</dbReference>
<keyword evidence="4 6" id="KW-0368">Histidine biosynthesis</keyword>
<dbReference type="InterPro" id="IPR038494">
    <property type="entry name" value="IGPD_sf"/>
</dbReference>
<name>L1QAU9_9CLOT</name>
<evidence type="ECO:0000256" key="2">
    <source>
        <dbReference type="ARBA" id="ARBA00016664"/>
    </source>
</evidence>
<comment type="caution">
    <text evidence="7">The sequence shown here is derived from an EMBL/GenBank/DDBJ whole genome shotgun (WGS) entry which is preliminary data.</text>
</comment>
<evidence type="ECO:0000256" key="4">
    <source>
        <dbReference type="ARBA" id="ARBA00023102"/>
    </source>
</evidence>
<dbReference type="UniPathway" id="UPA00031">
    <property type="reaction ID" value="UER00011"/>
</dbReference>